<dbReference type="EMBL" id="FRCP01000009">
    <property type="protein sequence ID" value="SHM39176.1"/>
    <property type="molecule type" value="Genomic_DNA"/>
</dbReference>
<organism evidence="2 3">
    <name type="scientific">Anaerosporobacter mobilis DSM 15930</name>
    <dbReference type="NCBI Taxonomy" id="1120996"/>
    <lineage>
        <taxon>Bacteria</taxon>
        <taxon>Bacillati</taxon>
        <taxon>Bacillota</taxon>
        <taxon>Clostridia</taxon>
        <taxon>Lachnospirales</taxon>
        <taxon>Lachnospiraceae</taxon>
        <taxon>Anaerosporobacter</taxon>
    </lineage>
</organism>
<dbReference type="OrthoDB" id="9792226at2"/>
<dbReference type="STRING" id="1120996.SAMN02746066_01819"/>
<dbReference type="InterPro" id="IPR011437">
    <property type="entry name" value="DUF1540"/>
</dbReference>
<protein>
    <recommendedName>
        <fullName evidence="1">DUF1540 domain-containing protein</fullName>
    </recommendedName>
</protein>
<keyword evidence="3" id="KW-1185">Reference proteome</keyword>
<accession>A0A1M7IEC1</accession>
<evidence type="ECO:0000313" key="3">
    <source>
        <dbReference type="Proteomes" id="UP000184038"/>
    </source>
</evidence>
<name>A0A1M7IEC1_9FIRM</name>
<evidence type="ECO:0000259" key="1">
    <source>
        <dbReference type="Pfam" id="PF07561"/>
    </source>
</evidence>
<dbReference type="Pfam" id="PF07561">
    <property type="entry name" value="DUF1540"/>
    <property type="match status" value="2"/>
</dbReference>
<feature type="domain" description="DUF1540" evidence="1">
    <location>
        <begin position="59"/>
        <end position="98"/>
    </location>
</feature>
<dbReference type="Proteomes" id="UP000184038">
    <property type="component" value="Unassembled WGS sequence"/>
</dbReference>
<evidence type="ECO:0000313" key="2">
    <source>
        <dbReference type="EMBL" id="SHM39176.1"/>
    </source>
</evidence>
<proteinExistence type="predicted"/>
<reference evidence="2 3" key="1">
    <citation type="submission" date="2016-11" db="EMBL/GenBank/DDBJ databases">
        <authorList>
            <person name="Jaros S."/>
            <person name="Januszkiewicz K."/>
            <person name="Wedrychowicz H."/>
        </authorList>
    </citation>
    <scope>NUCLEOTIDE SEQUENCE [LARGE SCALE GENOMIC DNA]</scope>
    <source>
        <strain evidence="2 3">DSM 15930</strain>
    </source>
</reference>
<dbReference type="AlphaFoldDB" id="A0A1M7IEC1"/>
<feature type="domain" description="DUF1540" evidence="1">
    <location>
        <begin position="5"/>
        <end position="40"/>
    </location>
</feature>
<sequence length="101" mass="10794">MPNLSCSVYNCTHNDSKLCNRHTIDVSGGATKENTCCSSFIESSGTSNCSGSGSPETNIACKAHDCTYNEDCSCHADHVDVCSCGSACNCYETECHTYSKR</sequence>
<gene>
    <name evidence="2" type="ORF">SAMN02746066_01819</name>
</gene>
<dbReference type="RefSeq" id="WP_073286340.1">
    <property type="nucleotide sequence ID" value="NZ_FRCP01000009.1"/>
</dbReference>